<dbReference type="EMBL" id="MG452721">
    <property type="protein sequence ID" value="AZB49176.1"/>
    <property type="molecule type" value="Genomic_DNA"/>
</dbReference>
<dbReference type="PANTHER" id="PTHR46065:SF3">
    <property type="entry name" value="FI20425P1"/>
    <property type="match status" value="1"/>
</dbReference>
<dbReference type="SUPFAM" id="SSF57850">
    <property type="entry name" value="RING/U-box"/>
    <property type="match status" value="1"/>
</dbReference>
<evidence type="ECO:0000256" key="5">
    <source>
        <dbReference type="ARBA" id="ARBA00022771"/>
    </source>
</evidence>
<sequence length="189" mass="21728">MSLSEEAPLCRICFEGNVDKDCLLSPCKCDGTVKYVHQGCLSRWYNEAPRTECELCQWPLSLTAQEYSRINWTCISYKQNKTGYWILWSLFVVVCLLFVALTSTIYYIPIMKKKNTKAWITLIGLLCFCSVCILIAAFRFGIALALSGFLTRVTTYRVKFYNREPETGSFPENTEKRTTIKASEEIMDV</sequence>
<keyword evidence="8 10" id="KW-1133">Transmembrane helix</keyword>
<dbReference type="InterPro" id="IPR013083">
    <property type="entry name" value="Znf_RING/FYVE/PHD"/>
</dbReference>
<reference evidence="12" key="1">
    <citation type="submission" date="2017-11" db="EMBL/GenBank/DDBJ databases">
        <title>The distinct marsupial branch of gammaherpesviruses includes novel host-derived genes seldom found in other viruses.</title>
        <authorList>
            <person name="Vaz P.K."/>
        </authorList>
    </citation>
    <scope>NUCLEOTIDE SEQUENCE</scope>
    <source>
        <strain evidence="12">V3187/11</strain>
    </source>
</reference>
<dbReference type="Proteomes" id="UP000679767">
    <property type="component" value="Segment"/>
</dbReference>
<evidence type="ECO:0000256" key="6">
    <source>
        <dbReference type="ARBA" id="ARBA00022786"/>
    </source>
</evidence>
<dbReference type="SMART" id="SM00744">
    <property type="entry name" value="RINGv"/>
    <property type="match status" value="1"/>
</dbReference>
<protein>
    <submittedName>
        <fullName evidence="12">E3-MARCH4-like protein</fullName>
    </submittedName>
</protein>
<name>A0A3Q8J4G1_9GAMA</name>
<organism evidence="12">
    <name type="scientific">Vombatid gammaherpesvirus 1</name>
    <dbReference type="NCBI Taxonomy" id="2052651"/>
    <lineage>
        <taxon>Viruses</taxon>
        <taxon>Duplodnaviria</taxon>
        <taxon>Heunggongvirae</taxon>
        <taxon>Peploviricota</taxon>
        <taxon>Herviviricetes</taxon>
        <taxon>Herpesvirales</taxon>
        <taxon>Orthoherpesviridae</taxon>
        <taxon>Gammaherpesvirinae</taxon>
        <taxon>Manticavirus</taxon>
        <taxon>Manticavirus vombatidgamma1</taxon>
    </lineage>
</organism>
<evidence type="ECO:0000313" key="12">
    <source>
        <dbReference type="EMBL" id="AZB49176.1"/>
    </source>
</evidence>
<keyword evidence="9 10" id="KW-0472">Membrane</keyword>
<evidence type="ECO:0000256" key="7">
    <source>
        <dbReference type="ARBA" id="ARBA00022833"/>
    </source>
</evidence>
<proteinExistence type="predicted"/>
<dbReference type="CDD" id="cd16495">
    <property type="entry name" value="RING_CH-C4HC3_MARCH"/>
    <property type="match status" value="1"/>
</dbReference>
<keyword evidence="13" id="KW-1185">Reference proteome</keyword>
<evidence type="ECO:0000259" key="11">
    <source>
        <dbReference type="PROSITE" id="PS51292"/>
    </source>
</evidence>
<comment type="subcellular location">
    <subcellularLocation>
        <location evidence="1">Membrane</location>
        <topology evidence="1">Multi-pass membrane protein</topology>
    </subcellularLocation>
</comment>
<feature type="domain" description="RING-CH-type" evidence="11">
    <location>
        <begin position="2"/>
        <end position="63"/>
    </location>
</feature>
<evidence type="ECO:0000256" key="9">
    <source>
        <dbReference type="ARBA" id="ARBA00023136"/>
    </source>
</evidence>
<feature type="transmembrane region" description="Helical" evidence="10">
    <location>
        <begin position="85"/>
        <end position="108"/>
    </location>
</feature>
<evidence type="ECO:0000256" key="2">
    <source>
        <dbReference type="ARBA" id="ARBA00022679"/>
    </source>
</evidence>
<keyword evidence="6" id="KW-0833">Ubl conjugation pathway</keyword>
<evidence type="ECO:0000256" key="8">
    <source>
        <dbReference type="ARBA" id="ARBA00022989"/>
    </source>
</evidence>
<evidence type="ECO:0000256" key="4">
    <source>
        <dbReference type="ARBA" id="ARBA00022723"/>
    </source>
</evidence>
<keyword evidence="3 10" id="KW-0812">Transmembrane</keyword>
<keyword evidence="2" id="KW-0808">Transferase</keyword>
<dbReference type="GO" id="GO:0008270">
    <property type="term" value="F:zinc ion binding"/>
    <property type="evidence" value="ECO:0007669"/>
    <property type="project" value="UniProtKB-KW"/>
</dbReference>
<evidence type="ECO:0000256" key="10">
    <source>
        <dbReference type="SAM" id="Phobius"/>
    </source>
</evidence>
<dbReference type="GO" id="GO:0016020">
    <property type="term" value="C:membrane"/>
    <property type="evidence" value="ECO:0007669"/>
    <property type="project" value="UniProtKB-SubCell"/>
</dbReference>
<dbReference type="GO" id="GO:0004842">
    <property type="term" value="F:ubiquitin-protein transferase activity"/>
    <property type="evidence" value="ECO:0007669"/>
    <property type="project" value="TreeGrafter"/>
</dbReference>
<evidence type="ECO:0000256" key="3">
    <source>
        <dbReference type="ARBA" id="ARBA00022692"/>
    </source>
</evidence>
<evidence type="ECO:0000256" key="1">
    <source>
        <dbReference type="ARBA" id="ARBA00004141"/>
    </source>
</evidence>
<dbReference type="GeneID" id="65102730"/>
<gene>
    <name evidence="12" type="primary">E3-M4</name>
</gene>
<keyword evidence="4" id="KW-0479">Metal-binding</keyword>
<dbReference type="InterPro" id="IPR011016">
    <property type="entry name" value="Znf_RING-CH"/>
</dbReference>
<dbReference type="RefSeq" id="YP_010087446.1">
    <property type="nucleotide sequence ID" value="NC_055554.1"/>
</dbReference>
<dbReference type="KEGG" id="vg:65102730"/>
<keyword evidence="5" id="KW-0863">Zinc-finger</keyword>
<feature type="transmembrane region" description="Helical" evidence="10">
    <location>
        <begin position="120"/>
        <end position="146"/>
    </location>
</feature>
<dbReference type="Gene3D" id="3.30.40.10">
    <property type="entry name" value="Zinc/RING finger domain, C3HC4 (zinc finger)"/>
    <property type="match status" value="1"/>
</dbReference>
<evidence type="ECO:0000313" key="13">
    <source>
        <dbReference type="Proteomes" id="UP000679767"/>
    </source>
</evidence>
<dbReference type="PANTHER" id="PTHR46065">
    <property type="entry name" value="E3 UBIQUITIN-PROTEIN LIGASE MARCH 2/3 FAMILY MEMBER"/>
    <property type="match status" value="1"/>
</dbReference>
<keyword evidence="7" id="KW-0862">Zinc</keyword>
<dbReference type="GO" id="GO:0016567">
    <property type="term" value="P:protein ubiquitination"/>
    <property type="evidence" value="ECO:0007669"/>
    <property type="project" value="TreeGrafter"/>
</dbReference>
<accession>A0A3Q8J4G1</accession>
<dbReference type="PROSITE" id="PS51292">
    <property type="entry name" value="ZF_RING_CH"/>
    <property type="match status" value="1"/>
</dbReference>
<dbReference type="Pfam" id="PF12906">
    <property type="entry name" value="RINGv"/>
    <property type="match status" value="1"/>
</dbReference>